<name>A0A6A6W8Z0_9PEZI</name>
<dbReference type="InterPro" id="IPR050471">
    <property type="entry name" value="AB_hydrolase"/>
</dbReference>
<dbReference type="GeneID" id="54482907"/>
<sequence>MANPTPLTAAELQAHPEFKHVTWDLKPEKKESVAVANGRGGPINIAYEVHGHGDIHLVVSMRYRKWVMGLGAFKSAWQRQTKDFAHTQASKYTSLIFDNRGMGESDKPLARYSTSDMALDAIELLDHLGWTGRRQCHIIGISMGGMISQEIAIRIPSRIASLSLVSTAPRLVNTVGFVENIRNRINLFIPRHIDEQLTRVKYNLFTADWCNAPDEHEYTVKSFPTNGDRMMASEITKRNNTAQFTRRGFLLQIIAAGWHHKSDAQLKQIGDEVGRERIMVVHGTNDNMITFPHGPMLLKGLGGEEGGVTKKFIDGQGHMLPAEMRKEFNGWIEDLVRRGEELNSKS</sequence>
<protein>
    <submittedName>
        <fullName evidence="2">Alpha/beta-hydrolase</fullName>
    </submittedName>
</protein>
<dbReference type="PANTHER" id="PTHR43433:SF5">
    <property type="entry name" value="AB HYDROLASE-1 DOMAIN-CONTAINING PROTEIN"/>
    <property type="match status" value="1"/>
</dbReference>
<dbReference type="InterPro" id="IPR000073">
    <property type="entry name" value="AB_hydrolase_1"/>
</dbReference>
<keyword evidence="2" id="KW-0378">Hydrolase</keyword>
<evidence type="ECO:0000313" key="3">
    <source>
        <dbReference type="Proteomes" id="UP000799437"/>
    </source>
</evidence>
<dbReference type="EMBL" id="ML996572">
    <property type="protein sequence ID" value="KAF2758057.1"/>
    <property type="molecule type" value="Genomic_DNA"/>
</dbReference>
<dbReference type="PRINTS" id="PR00111">
    <property type="entry name" value="ABHYDROLASE"/>
</dbReference>
<evidence type="ECO:0000313" key="2">
    <source>
        <dbReference type="EMBL" id="KAF2758057.1"/>
    </source>
</evidence>
<dbReference type="RefSeq" id="XP_033600508.1">
    <property type="nucleotide sequence ID" value="XM_033741853.1"/>
</dbReference>
<organism evidence="2 3">
    <name type="scientific">Pseudovirgaria hyperparasitica</name>
    <dbReference type="NCBI Taxonomy" id="470096"/>
    <lineage>
        <taxon>Eukaryota</taxon>
        <taxon>Fungi</taxon>
        <taxon>Dikarya</taxon>
        <taxon>Ascomycota</taxon>
        <taxon>Pezizomycotina</taxon>
        <taxon>Dothideomycetes</taxon>
        <taxon>Dothideomycetes incertae sedis</taxon>
        <taxon>Acrospermales</taxon>
        <taxon>Acrospermaceae</taxon>
        <taxon>Pseudovirgaria</taxon>
    </lineage>
</organism>
<dbReference type="InterPro" id="IPR029058">
    <property type="entry name" value="AB_hydrolase_fold"/>
</dbReference>
<dbReference type="Gene3D" id="3.40.50.1820">
    <property type="entry name" value="alpha/beta hydrolase"/>
    <property type="match status" value="1"/>
</dbReference>
<dbReference type="PANTHER" id="PTHR43433">
    <property type="entry name" value="HYDROLASE, ALPHA/BETA FOLD FAMILY PROTEIN"/>
    <property type="match status" value="1"/>
</dbReference>
<proteinExistence type="predicted"/>
<accession>A0A6A6W8Z0</accession>
<dbReference type="Proteomes" id="UP000799437">
    <property type="component" value="Unassembled WGS sequence"/>
</dbReference>
<gene>
    <name evidence="2" type="ORF">EJ05DRAFT_438986</name>
</gene>
<reference evidence="2" key="1">
    <citation type="journal article" date="2020" name="Stud. Mycol.">
        <title>101 Dothideomycetes genomes: a test case for predicting lifestyles and emergence of pathogens.</title>
        <authorList>
            <person name="Haridas S."/>
            <person name="Albert R."/>
            <person name="Binder M."/>
            <person name="Bloem J."/>
            <person name="Labutti K."/>
            <person name="Salamov A."/>
            <person name="Andreopoulos B."/>
            <person name="Baker S."/>
            <person name="Barry K."/>
            <person name="Bills G."/>
            <person name="Bluhm B."/>
            <person name="Cannon C."/>
            <person name="Castanera R."/>
            <person name="Culley D."/>
            <person name="Daum C."/>
            <person name="Ezra D."/>
            <person name="Gonzalez J."/>
            <person name="Henrissat B."/>
            <person name="Kuo A."/>
            <person name="Liang C."/>
            <person name="Lipzen A."/>
            <person name="Lutzoni F."/>
            <person name="Magnuson J."/>
            <person name="Mondo S."/>
            <person name="Nolan M."/>
            <person name="Ohm R."/>
            <person name="Pangilinan J."/>
            <person name="Park H.-J."/>
            <person name="Ramirez L."/>
            <person name="Alfaro M."/>
            <person name="Sun H."/>
            <person name="Tritt A."/>
            <person name="Yoshinaga Y."/>
            <person name="Zwiers L.-H."/>
            <person name="Turgeon B."/>
            <person name="Goodwin S."/>
            <person name="Spatafora J."/>
            <person name="Crous P."/>
            <person name="Grigoriev I."/>
        </authorList>
    </citation>
    <scope>NUCLEOTIDE SEQUENCE</scope>
    <source>
        <strain evidence="2">CBS 121739</strain>
    </source>
</reference>
<evidence type="ECO:0000259" key="1">
    <source>
        <dbReference type="Pfam" id="PF00561"/>
    </source>
</evidence>
<feature type="domain" description="AB hydrolase-1" evidence="1">
    <location>
        <begin position="70"/>
        <end position="319"/>
    </location>
</feature>
<keyword evidence="3" id="KW-1185">Reference proteome</keyword>
<dbReference type="AlphaFoldDB" id="A0A6A6W8Z0"/>
<dbReference type="OrthoDB" id="19657at2759"/>
<dbReference type="Pfam" id="PF00561">
    <property type="entry name" value="Abhydrolase_1"/>
    <property type="match status" value="1"/>
</dbReference>
<dbReference type="GO" id="GO:0016787">
    <property type="term" value="F:hydrolase activity"/>
    <property type="evidence" value="ECO:0007669"/>
    <property type="project" value="UniProtKB-KW"/>
</dbReference>
<dbReference type="SUPFAM" id="SSF53474">
    <property type="entry name" value="alpha/beta-Hydrolases"/>
    <property type="match status" value="1"/>
</dbReference>